<proteinExistence type="predicted"/>
<keyword evidence="2" id="KW-1185">Reference proteome</keyword>
<comment type="caution">
    <text evidence="1">The sequence shown here is derived from an EMBL/GenBank/DDBJ whole genome shotgun (WGS) entry which is preliminary data.</text>
</comment>
<dbReference type="Proteomes" id="UP000092713">
    <property type="component" value="Unassembled WGS sequence"/>
</dbReference>
<gene>
    <name evidence="1" type="ORF">ASR47_1003355</name>
</gene>
<evidence type="ECO:0000313" key="2">
    <source>
        <dbReference type="Proteomes" id="UP000092713"/>
    </source>
</evidence>
<dbReference type="PATRIC" id="fig|1747903.4.peg.1218"/>
<reference evidence="1 2" key="1">
    <citation type="submission" date="2016-04" db="EMBL/GenBank/DDBJ databases">
        <title>Draft genome sequence of Janthinobacterium psychrotolerans sp. nov., isolated from freshwater sediments in Denmark.</title>
        <authorList>
            <person name="Gong X."/>
            <person name="Skrivergaard S."/>
            <person name="Korsgaard B.S."/>
            <person name="Schreiber L."/>
            <person name="Marshall I.P."/>
            <person name="Finster K."/>
            <person name="Schramm A."/>
        </authorList>
    </citation>
    <scope>NUCLEOTIDE SEQUENCE [LARGE SCALE GENOMIC DNA]</scope>
    <source>
        <strain evidence="1 2">S3-2</strain>
    </source>
</reference>
<evidence type="ECO:0000313" key="1">
    <source>
        <dbReference type="EMBL" id="OBV37691.1"/>
    </source>
</evidence>
<organism evidence="1 2">
    <name type="scientific">Janthinobacterium psychrotolerans</name>
    <dbReference type="NCBI Taxonomy" id="1747903"/>
    <lineage>
        <taxon>Bacteria</taxon>
        <taxon>Pseudomonadati</taxon>
        <taxon>Pseudomonadota</taxon>
        <taxon>Betaproteobacteria</taxon>
        <taxon>Burkholderiales</taxon>
        <taxon>Oxalobacteraceae</taxon>
        <taxon>Janthinobacterium</taxon>
    </lineage>
</organism>
<accession>A0A1A7BVV1</accession>
<dbReference type="STRING" id="1747903.ASR47_1003355"/>
<dbReference type="AlphaFoldDB" id="A0A1A7BVV1"/>
<dbReference type="EMBL" id="LOCQ01000060">
    <property type="protein sequence ID" value="OBV37691.1"/>
    <property type="molecule type" value="Genomic_DNA"/>
</dbReference>
<protein>
    <submittedName>
        <fullName evidence="1">Uncharacterized protein</fullName>
    </submittedName>
</protein>
<dbReference type="RefSeq" id="WP_065309902.1">
    <property type="nucleotide sequence ID" value="NZ_LOCQ01000060.1"/>
</dbReference>
<sequence length="339" mass="36220">MTTYQEFCRLRDLHIPGVNAPKHTEADAFFMAAAQLAVPDGYKLAPLEPTPEIIASAAVAIWPTASPADIALARLAAPIVLMQMDMAPGTTADAVAGMLATMAPAYRAMLAAAPFPPAADQHPDDAAVDRFAAAMKAKLALARVKGRSGWDDPEQCSVDDLTVMLRNQANGGDPVDAGNFAMMVHQRGGSIARPRHAQLDAIEAAELQTVLADTFAHCRPEYPAGITAWAKAALLEVKDSMRYPATMTAALADVLGLPNFRTGPIAHVYRAAGAEIRTKCEDEQAFVIDRFLRLVLEHDDDWRTAAEADIKVAYTLAEANNAVDSASDAKTLEKTGEKT</sequence>
<name>A0A1A7BVV1_9BURK</name>